<sequence length="968" mass="111171">MANYRFSTINKLLRSKYKDEGEDDDDVNKGSDFVSVVSDVSSDNESDFESEREDDKTTRLNPVVACISKMTLSPDITLEYPDNYHMDRTRAITWSQEKRADELRDTTLRFMEKMCTDIYTLVDKIDKKKVLVFNQSDEALVTFSVKVNRDEKEEGYRYEARIKNKSNWVSRVAHCEGNEIKFHATEIESFYIIKIPQKEREIIKPEGNILSFKHSKKVSLDMPLQTVDTPQDIDLQLSSVDKRGMVKRHSLFPEKFKLQKISQRLFVEHDIDKFNKAFSVKLDLESFRDSTDACTLKPVAILWDGEEPTIKPKTECSLSYEKNRVVMTMKNLPNKSGSGTVAMSVFRSTSQRDFNEDDEEDDNDENKASDFVSFRTDKDEVEQLLADAEDRHGFHTVRKEVVKPHKPLVGVEFDPAWNKKIGAVEKTPKPPQQDEDSPAEEVDSEPEDYIDHASPRSWIEEVDFECESEVTSDPESEYDAPPDFESDSDSDAQDDKPASSNPVDACVTRMTLSQNVTIEYPDRYHVDPIRAVTWSQEKRAAELRDITLRFMEKMCTDIYLLVDKRDRKKVLVFDQSDEAVVTFSVKVNKDEKDVGYRYEARIKNKSNWVTRMAYCKGDEIKFHATEVESFYIVKIPIKETEIIQPEGNTLSFKHSGGVSMDMPSQTVEMPQPIAMQLSNVDKRAMVKRHSLFPEKFKLQKVSQRLFVQHDIEKFNKAFSVKLDLESFRDIDAGPLEPVAILWNDGEPTIKSKAECSLSQEANRVVMTMKNFPNKSGLSVGLVAPGKMNQDEAKLAYADVFMCKITIHIKIVNPQEATVYINCIMIENLPSLLDQYKPLWLIGISEDFYLKNFQRIRIHLSGNSIRKRSSRQKVLNCFIVFSNRARENCLSFRIDKDTRMGGCPNTVLDFSLDSGSKRKLHRQEFDPWMLVGRKPGCFDKSSVFTLSKGQTFVGFDFGATGQQENNSNV</sequence>
<dbReference type="InParanoid" id="K1R7F1"/>
<proteinExistence type="predicted"/>
<dbReference type="EMBL" id="JH816866">
    <property type="protein sequence ID" value="EKC41713.1"/>
    <property type="molecule type" value="Genomic_DNA"/>
</dbReference>
<reference evidence="2" key="1">
    <citation type="journal article" date="2012" name="Nature">
        <title>The oyster genome reveals stress adaptation and complexity of shell formation.</title>
        <authorList>
            <person name="Zhang G."/>
            <person name="Fang X."/>
            <person name="Guo X."/>
            <person name="Li L."/>
            <person name="Luo R."/>
            <person name="Xu F."/>
            <person name="Yang P."/>
            <person name="Zhang L."/>
            <person name="Wang X."/>
            <person name="Qi H."/>
            <person name="Xiong Z."/>
            <person name="Que H."/>
            <person name="Xie Y."/>
            <person name="Holland P.W."/>
            <person name="Paps J."/>
            <person name="Zhu Y."/>
            <person name="Wu F."/>
            <person name="Chen Y."/>
            <person name="Wang J."/>
            <person name="Peng C."/>
            <person name="Meng J."/>
            <person name="Yang L."/>
            <person name="Liu J."/>
            <person name="Wen B."/>
            <person name="Zhang N."/>
            <person name="Huang Z."/>
            <person name="Zhu Q."/>
            <person name="Feng Y."/>
            <person name="Mount A."/>
            <person name="Hedgecock D."/>
            <person name="Xu Z."/>
            <person name="Liu Y."/>
            <person name="Domazet-Loso T."/>
            <person name="Du Y."/>
            <person name="Sun X."/>
            <person name="Zhang S."/>
            <person name="Liu B."/>
            <person name="Cheng P."/>
            <person name="Jiang X."/>
            <person name="Li J."/>
            <person name="Fan D."/>
            <person name="Wang W."/>
            <person name="Fu W."/>
            <person name="Wang T."/>
            <person name="Wang B."/>
            <person name="Zhang J."/>
            <person name="Peng Z."/>
            <person name="Li Y."/>
            <person name="Li N."/>
            <person name="Wang J."/>
            <person name="Chen M."/>
            <person name="He Y."/>
            <person name="Tan F."/>
            <person name="Song X."/>
            <person name="Zheng Q."/>
            <person name="Huang R."/>
            <person name="Yang H."/>
            <person name="Du X."/>
            <person name="Chen L."/>
            <person name="Yang M."/>
            <person name="Gaffney P.M."/>
            <person name="Wang S."/>
            <person name="Luo L."/>
            <person name="She Z."/>
            <person name="Ming Y."/>
            <person name="Huang W."/>
            <person name="Zhang S."/>
            <person name="Huang B."/>
            <person name="Zhang Y."/>
            <person name="Qu T."/>
            <person name="Ni P."/>
            <person name="Miao G."/>
            <person name="Wang J."/>
            <person name="Wang Q."/>
            <person name="Steinberg C.E."/>
            <person name="Wang H."/>
            <person name="Li N."/>
            <person name="Qian L."/>
            <person name="Zhang G."/>
            <person name="Li Y."/>
            <person name="Yang H."/>
            <person name="Liu X."/>
            <person name="Wang J."/>
            <person name="Yin Y."/>
            <person name="Wang J."/>
        </authorList>
    </citation>
    <scope>NUCLEOTIDE SEQUENCE [LARGE SCALE GENOMIC DNA]</scope>
    <source>
        <strain evidence="2">05x7-T-G4-1.051#20</strain>
    </source>
</reference>
<dbReference type="HOGENOM" id="CLU_306142_0_0_1"/>
<feature type="region of interest" description="Disordered" evidence="1">
    <location>
        <begin position="349"/>
        <end position="374"/>
    </location>
</feature>
<evidence type="ECO:0000313" key="2">
    <source>
        <dbReference type="EMBL" id="EKC41713.1"/>
    </source>
</evidence>
<feature type="compositionally biased region" description="Acidic residues" evidence="1">
    <location>
        <begin position="460"/>
        <end position="492"/>
    </location>
</feature>
<gene>
    <name evidence="2" type="ORF">CGI_10028460</name>
</gene>
<protein>
    <submittedName>
        <fullName evidence="2">Uncharacterized protein</fullName>
    </submittedName>
</protein>
<accession>K1R7F1</accession>
<evidence type="ECO:0000256" key="1">
    <source>
        <dbReference type="SAM" id="MobiDB-lite"/>
    </source>
</evidence>
<feature type="region of interest" description="Disordered" evidence="1">
    <location>
        <begin position="423"/>
        <end position="504"/>
    </location>
</feature>
<dbReference type="AlphaFoldDB" id="K1R7F1"/>
<feature type="compositionally biased region" description="Acidic residues" evidence="1">
    <location>
        <begin position="433"/>
        <end position="448"/>
    </location>
</feature>
<feature type="compositionally biased region" description="Acidic residues" evidence="1">
    <location>
        <begin position="355"/>
        <end position="364"/>
    </location>
</feature>
<organism evidence="2">
    <name type="scientific">Magallana gigas</name>
    <name type="common">Pacific oyster</name>
    <name type="synonym">Crassostrea gigas</name>
    <dbReference type="NCBI Taxonomy" id="29159"/>
    <lineage>
        <taxon>Eukaryota</taxon>
        <taxon>Metazoa</taxon>
        <taxon>Spiralia</taxon>
        <taxon>Lophotrochozoa</taxon>
        <taxon>Mollusca</taxon>
        <taxon>Bivalvia</taxon>
        <taxon>Autobranchia</taxon>
        <taxon>Pteriomorphia</taxon>
        <taxon>Ostreida</taxon>
        <taxon>Ostreoidea</taxon>
        <taxon>Ostreidae</taxon>
        <taxon>Magallana</taxon>
    </lineage>
</organism>
<name>K1R7F1_MAGGI</name>